<dbReference type="Proteomes" id="UP000187209">
    <property type="component" value="Unassembled WGS sequence"/>
</dbReference>
<dbReference type="AlphaFoldDB" id="A0A1R2AW72"/>
<name>A0A1R2AW72_9CILI</name>
<evidence type="ECO:0000313" key="2">
    <source>
        <dbReference type="Proteomes" id="UP000187209"/>
    </source>
</evidence>
<dbReference type="EMBL" id="MPUH01001282">
    <property type="protein sequence ID" value="OMJ68783.1"/>
    <property type="molecule type" value="Genomic_DNA"/>
</dbReference>
<comment type="caution">
    <text evidence="1">The sequence shown here is derived from an EMBL/GenBank/DDBJ whole genome shotgun (WGS) entry which is preliminary data.</text>
</comment>
<keyword evidence="2" id="KW-1185">Reference proteome</keyword>
<protein>
    <submittedName>
        <fullName evidence="1">Uncharacterized protein</fullName>
    </submittedName>
</protein>
<organism evidence="1 2">
    <name type="scientific">Stentor coeruleus</name>
    <dbReference type="NCBI Taxonomy" id="5963"/>
    <lineage>
        <taxon>Eukaryota</taxon>
        <taxon>Sar</taxon>
        <taxon>Alveolata</taxon>
        <taxon>Ciliophora</taxon>
        <taxon>Postciliodesmatophora</taxon>
        <taxon>Heterotrichea</taxon>
        <taxon>Heterotrichida</taxon>
        <taxon>Stentoridae</taxon>
        <taxon>Stentor</taxon>
    </lineage>
</organism>
<reference evidence="1 2" key="1">
    <citation type="submission" date="2016-11" db="EMBL/GenBank/DDBJ databases">
        <title>The macronuclear genome of Stentor coeruleus: a giant cell with tiny introns.</title>
        <authorList>
            <person name="Slabodnick M."/>
            <person name="Ruby J.G."/>
            <person name="Reiff S.B."/>
            <person name="Swart E.C."/>
            <person name="Gosai S."/>
            <person name="Prabakaran S."/>
            <person name="Witkowska E."/>
            <person name="Larue G.E."/>
            <person name="Fisher S."/>
            <person name="Freeman R.M."/>
            <person name="Gunawardena J."/>
            <person name="Chu W."/>
            <person name="Stover N.A."/>
            <person name="Gregory B.D."/>
            <person name="Nowacki M."/>
            <person name="Derisi J."/>
            <person name="Roy S.W."/>
            <person name="Marshall W.F."/>
            <person name="Sood P."/>
        </authorList>
    </citation>
    <scope>NUCLEOTIDE SEQUENCE [LARGE SCALE GENOMIC DNA]</scope>
    <source>
        <strain evidence="1">WM001</strain>
    </source>
</reference>
<dbReference type="OrthoDB" id="10666251at2759"/>
<sequence length="286" mass="33688">MYSLHQQKKQEELNIKSEKSISKKAKTKLQKRKKEALSESAYIRIQNFNKTVSPELEQIMKQGAVPLVVPSRHDFRHKGICQNIYVRKYMKQEEKISKNIEDYRSGHLESEKYFKLGEDWLRKTDCKSTSNQTHKDRIEVTACRIQRNASENACYRLEPGNGHFIKFPVFRAINKDRWTGDSDFSRFTKLLSKDQTPWKLPEPIKGEPYLESYKITENMLRKREKSKEIDETFCSTFNKDTWNKLFPRPVTNSTYVSEAKSRTFMKLSKLYPNSFETSKGNLSNLS</sequence>
<accession>A0A1R2AW72</accession>
<evidence type="ECO:0000313" key="1">
    <source>
        <dbReference type="EMBL" id="OMJ68783.1"/>
    </source>
</evidence>
<proteinExistence type="predicted"/>
<gene>
    <name evidence="1" type="ORF">SteCoe_33671</name>
</gene>